<name>A0ABY7BAT6_9PSEU</name>
<keyword evidence="3" id="KW-1185">Reference proteome</keyword>
<dbReference type="Proteomes" id="UP001163203">
    <property type="component" value="Chromosome"/>
</dbReference>
<dbReference type="PANTHER" id="PTHR43433:SF5">
    <property type="entry name" value="AB HYDROLASE-1 DOMAIN-CONTAINING PROTEIN"/>
    <property type="match status" value="1"/>
</dbReference>
<evidence type="ECO:0000313" key="2">
    <source>
        <dbReference type="EMBL" id="WAL69482.1"/>
    </source>
</evidence>
<reference evidence="2" key="1">
    <citation type="submission" date="2022-11" db="EMBL/GenBank/DDBJ databases">
        <authorList>
            <person name="Mo P."/>
        </authorList>
    </citation>
    <scope>NUCLEOTIDE SEQUENCE</scope>
    <source>
        <strain evidence="2">HUAS 11-8</strain>
    </source>
</reference>
<dbReference type="SUPFAM" id="SSF53474">
    <property type="entry name" value="alpha/beta-Hydrolases"/>
    <property type="match status" value="1"/>
</dbReference>
<evidence type="ECO:0000313" key="3">
    <source>
        <dbReference type="Proteomes" id="UP001163203"/>
    </source>
</evidence>
<organism evidence="2 3">
    <name type="scientific">Amycolatopsis cynarae</name>
    <dbReference type="NCBI Taxonomy" id="2995223"/>
    <lineage>
        <taxon>Bacteria</taxon>
        <taxon>Bacillati</taxon>
        <taxon>Actinomycetota</taxon>
        <taxon>Actinomycetes</taxon>
        <taxon>Pseudonocardiales</taxon>
        <taxon>Pseudonocardiaceae</taxon>
        <taxon>Amycolatopsis</taxon>
    </lineage>
</organism>
<gene>
    <name evidence="2" type="ORF">ORV05_17465</name>
</gene>
<dbReference type="Pfam" id="PF12697">
    <property type="entry name" value="Abhydrolase_6"/>
    <property type="match status" value="1"/>
</dbReference>
<dbReference type="InterPro" id="IPR050471">
    <property type="entry name" value="AB_hydrolase"/>
</dbReference>
<protein>
    <submittedName>
        <fullName evidence="2">Alpha/beta hydrolase</fullName>
    </submittedName>
</protein>
<dbReference type="InterPro" id="IPR029058">
    <property type="entry name" value="AB_hydrolase_fold"/>
</dbReference>
<sequence>MHTVTSRDGTAIAYAKSGTGPAVILVDGALCHRAFGPSGPLAEQLKTAFTVYTYDRRGRGESGDTPPYAVEREVEDLEALVEEAGGAVSLYGTSSGAGLALEAAARIPGITRLAVYEPPFIVDDSRPPVPADHAARVEAAVAAGRRGEAVKLFMKQVGAPAFMVAVMSLFPVWSKLKAVAHTLPYDLTIMAEGQRGHALPAEKFASIKAPALAAVGGKSPQWMRNAVEAVAAALPDARLRVLPGQNHMVKPRPLAPILTEFFREKS</sequence>
<dbReference type="Gene3D" id="3.40.50.1820">
    <property type="entry name" value="alpha/beta hydrolase"/>
    <property type="match status" value="1"/>
</dbReference>
<accession>A0ABY7BAT6</accession>
<dbReference type="GO" id="GO:0016787">
    <property type="term" value="F:hydrolase activity"/>
    <property type="evidence" value="ECO:0007669"/>
    <property type="project" value="UniProtKB-KW"/>
</dbReference>
<dbReference type="RefSeq" id="WP_268759568.1">
    <property type="nucleotide sequence ID" value="NZ_CP113836.1"/>
</dbReference>
<feature type="domain" description="AB hydrolase-1" evidence="1">
    <location>
        <begin position="33"/>
        <end position="249"/>
    </location>
</feature>
<proteinExistence type="predicted"/>
<dbReference type="EMBL" id="CP113836">
    <property type="protein sequence ID" value="WAL69482.1"/>
    <property type="molecule type" value="Genomic_DNA"/>
</dbReference>
<keyword evidence="2" id="KW-0378">Hydrolase</keyword>
<dbReference type="PANTHER" id="PTHR43433">
    <property type="entry name" value="HYDROLASE, ALPHA/BETA FOLD FAMILY PROTEIN"/>
    <property type="match status" value="1"/>
</dbReference>
<dbReference type="InterPro" id="IPR000073">
    <property type="entry name" value="AB_hydrolase_1"/>
</dbReference>
<evidence type="ECO:0000259" key="1">
    <source>
        <dbReference type="Pfam" id="PF12697"/>
    </source>
</evidence>